<keyword evidence="1" id="KW-0175">Coiled coil</keyword>
<accession>U6MYJ4</accession>
<feature type="compositionally biased region" description="Low complexity" evidence="2">
    <location>
        <begin position="542"/>
        <end position="554"/>
    </location>
</feature>
<organism evidence="3 4">
    <name type="scientific">Eimeria necatrix</name>
    <dbReference type="NCBI Taxonomy" id="51315"/>
    <lineage>
        <taxon>Eukaryota</taxon>
        <taxon>Sar</taxon>
        <taxon>Alveolata</taxon>
        <taxon>Apicomplexa</taxon>
        <taxon>Conoidasida</taxon>
        <taxon>Coccidia</taxon>
        <taxon>Eucoccidiorida</taxon>
        <taxon>Eimeriorina</taxon>
        <taxon>Eimeriidae</taxon>
        <taxon>Eimeria</taxon>
    </lineage>
</organism>
<feature type="compositionally biased region" description="Polar residues" evidence="2">
    <location>
        <begin position="444"/>
        <end position="453"/>
    </location>
</feature>
<dbReference type="GeneID" id="25476873"/>
<reference evidence="3" key="2">
    <citation type="submission" date="2013-10" db="EMBL/GenBank/DDBJ databases">
        <authorList>
            <person name="Aslett M."/>
        </authorList>
    </citation>
    <scope>NUCLEOTIDE SEQUENCE [LARGE SCALE GENOMIC DNA]</scope>
    <source>
        <strain evidence="3">Houghton</strain>
    </source>
</reference>
<feature type="region of interest" description="Disordered" evidence="2">
    <location>
        <begin position="1050"/>
        <end position="1069"/>
    </location>
</feature>
<evidence type="ECO:0000313" key="3">
    <source>
        <dbReference type="EMBL" id="CDJ69327.1"/>
    </source>
</evidence>
<gene>
    <name evidence="3" type="ORF">ENH_00067390</name>
</gene>
<name>U6MYJ4_9EIME</name>
<feature type="region of interest" description="Disordered" evidence="2">
    <location>
        <begin position="496"/>
        <end position="570"/>
    </location>
</feature>
<evidence type="ECO:0000313" key="4">
    <source>
        <dbReference type="Proteomes" id="UP000030754"/>
    </source>
</evidence>
<evidence type="ECO:0000256" key="1">
    <source>
        <dbReference type="SAM" id="Coils"/>
    </source>
</evidence>
<reference evidence="3" key="1">
    <citation type="submission" date="2013-10" db="EMBL/GenBank/DDBJ databases">
        <title>Genomic analysis of the causative agents of coccidiosis in chickens.</title>
        <authorList>
            <person name="Reid A.J."/>
            <person name="Blake D."/>
            <person name="Billington K."/>
            <person name="Browne H."/>
            <person name="Dunn M."/>
            <person name="Hung S."/>
            <person name="Kawahara F."/>
            <person name="Miranda-Saavedra D."/>
            <person name="Mourier T."/>
            <person name="Nagra H."/>
            <person name="Otto T.D."/>
            <person name="Rawlings N."/>
            <person name="Sanchez A."/>
            <person name="Sanders M."/>
            <person name="Subramaniam C."/>
            <person name="Tay Y."/>
            <person name="Dear P."/>
            <person name="Doerig C."/>
            <person name="Gruber A."/>
            <person name="Parkinson J."/>
            <person name="Shirley M."/>
            <person name="Wan K.L."/>
            <person name="Berriman M."/>
            <person name="Tomley F."/>
            <person name="Pain A."/>
        </authorList>
    </citation>
    <scope>NUCLEOTIDE SEQUENCE [LARGE SCALE GENOMIC DNA]</scope>
    <source>
        <strain evidence="3">Houghton</strain>
    </source>
</reference>
<feature type="coiled-coil region" evidence="1">
    <location>
        <begin position="1212"/>
        <end position="1239"/>
    </location>
</feature>
<dbReference type="VEuPathDB" id="ToxoDB:ENH_00067390"/>
<sequence>MSFTKNPEAAFYLPANDYVPSFRAARDYLASHEPFADLAGITHYFSDSSLNSESHCLIDSLYGPQRAGSTSSNEPNTLGELRKADTARFSGWSPVPEKVGQPLDARFSLWDSSESESCSIHECSPLRCTSTQWTTEERAAQWTSASRRQKTFPVALRSSCVLETDETGVFGSFSTEDDGFCITNVSRSIDKLISDFLQTPRRTSTPHAERSTTFRSPGDSTVDKISPMSPLKTTSEGWAAAATAAAFAAASIEDSEGSSVRLLDSATTSGLGTAFKLNASEIEAFLRAKSKTEEVAARIRKEVAAARESTGDHKSIRPRSPLAGKMLGKSLVPGTFFRPSQTASMKYSTSFKECVSRCRRIVQGSDARPFSALRSVSNNKGSARLPAKSRCSSEKSNTVRRKAGIVGPASDLSALGKKLQPVMIKRRGCSSKLGIEGNPAGAPGTSTSISSGVLASAPPKDEALHSLKLESADSGPHTVSDEPHLWDYGEARRCPSTLSTSYQTDPIPEDSGASLTTKRALLFTPSKATSPRSRMQEAEYCAAAPTSPSASAASRLQEGPEQSKSSAISTTASIAAPNVASDSAVLPPSSPSAACTEPKTPEEAIGLFAGLRSGLHPAVDSRSVDIPGEGAFIATPAEPRGTLSQIAALRHLARIISKALSTATIRQLRNGARRFLRRCQGNHNNGEEPSVDTKSKDAPTQLNRMTHFLKPVPNEAGTNKKQSIDSLSEQTGEKNCWALDSSKLQECSSTTTESTGRLVSAVRPRDADGAISSNVSSQKGLLSPPEEEPEICIKHNLPFCGVRNTVGSIHDSAVRHGETRDVQNFEVFPQNSPHVEDLDGAVEIASHQANLSCSRAPSPIALTDVSAALVAADRVLTTADSTAAEAAPLSAGAVNVQDERKDACQPVRLTEQQADSKQRPVLSGYKSVLEHHYEDRISESERAPVCNLSPYFVDEEESAFTSRGPSETFQKRPSTRMVKLEPKKQCEPVSHEEGCHREPPQGASEEKGEDSKRTTTTQMAHSLTDTYGEVSLCCSVVQKSMMARGSEVSKNTIRGAGGNQDNSASDDIPTSRENVLMPANILTWKVGHGAEFTVKSPEASSKRVYYEARTFSNPHIYHNQSLLWMSQSTNSCCFQGTSVESSIRRSSFDIQENVSVRCGECLPLGKRMELEGGDSEAVALFAKHSKEMLQPLKNSEKFQEEQQGLQRNKCFTQYLQHELENLRQQLSAQRELMSRLIMQYDSGPCRAQLCSASYQQISSMRRSEEVHNMQMMEQEVPMHGEGESSLHSPLQDCQHAEVKAEPQMKESEPKGALHAEVYNVEMMEQEVPVHGEGENSLHSPLQDCQHIEAEAEPQMKESEPRGDIHADQDLVEMTAGMQQGPHDTAVPRAHQQLPPRSSDVGSQEHLYQGLDHASSREAGEEQEVSCAARIALVSLIKRVEALKRRFAQPSTIKLPNGTDAGNKKQPDERVEARSTRQNPLYYMNPKQRVKAHIQFRMRKQKLQHPQTKLLPELYVVGKSMASGTLKTAGASKATLTPDNHPQAFALPKRTRFGAEKCGGQDTWPPPPMEQRQFTMPTIPVEQNEVTHGLPSAARLGLQGERFSLATPPQSAHSSYFPEEVNKNALQAANHPTEARGTTCRGRHTEGKFFAEKGDSGALQERSFSPTMNSQVRDDARDDSIAGSSCCMTSAQMKLCCCGASSSQVPAQATTLTSQATLLQFRPVVSPLSSAHADVMKTKKHKAFYSKHRCPETLTGAAASLSGRVVKMMVAKSRLIQQQAQSQNFLHASSSNVTSAENVGFHLEEAIPIVDALEERAFPREDRSNLADSRTPGHETSGQQVETEIQRIHQKQNRPCCYVPLTSQRCPLLVHSGCSGSNKQHQGKAMEQKKNTRVEELPLAAASPAYSCHQAQERSSCQEVTETPHQRARKRRERQIALACNATNEHRAKGPKTHAEGKIAKQQRRSISIGRAHSDTATAHTVAAFYHTLLKKSAFQQLHMEATSVAALIQQHDSRRATDLMARCFQSWRVAVLRKTVITHAAAIGKMHQRQHFCNALAKCASFILARNVLAHLRQLAEQSVVPRRRVLCRTAIRALQGAATLQATEEEHEAVEKLQRAALRRHILAWYQVKTRTAIDREKQCRQQQQHKDKLQQVKKQLWARALRHMADYERA</sequence>
<dbReference type="Proteomes" id="UP000030754">
    <property type="component" value="Unassembled WGS sequence"/>
</dbReference>
<keyword evidence="4" id="KW-1185">Reference proteome</keyword>
<dbReference type="OrthoDB" id="349131at2759"/>
<feature type="region of interest" description="Disordered" evidence="2">
    <location>
        <begin position="1379"/>
        <end position="1405"/>
    </location>
</feature>
<feature type="compositionally biased region" description="Basic and acidic residues" evidence="2">
    <location>
        <begin position="978"/>
        <end position="1013"/>
    </location>
</feature>
<feature type="compositionally biased region" description="Polar residues" evidence="2">
    <location>
        <begin position="959"/>
        <end position="972"/>
    </location>
</feature>
<feature type="region of interest" description="Disordered" evidence="2">
    <location>
        <begin position="434"/>
        <end position="456"/>
    </location>
</feature>
<evidence type="ECO:0000256" key="2">
    <source>
        <dbReference type="SAM" id="MobiDB-lite"/>
    </source>
</evidence>
<dbReference type="RefSeq" id="XP_013437794.1">
    <property type="nucleotide sequence ID" value="XM_013582340.1"/>
</dbReference>
<feature type="region of interest" description="Disordered" evidence="2">
    <location>
        <begin position="956"/>
        <end position="1016"/>
    </location>
</feature>
<dbReference type="EMBL" id="HG725702">
    <property type="protein sequence ID" value="CDJ69327.1"/>
    <property type="molecule type" value="Genomic_DNA"/>
</dbReference>
<protein>
    <submittedName>
        <fullName evidence="3">Uncharacterized protein</fullName>
    </submittedName>
</protein>
<feature type="region of interest" description="Disordered" evidence="2">
    <location>
        <begin position="201"/>
        <end position="225"/>
    </location>
</feature>
<feature type="region of interest" description="Disordered" evidence="2">
    <location>
        <begin position="1451"/>
        <end position="1476"/>
    </location>
</feature>
<feature type="compositionally biased region" description="Basic and acidic residues" evidence="2">
    <location>
        <begin position="1461"/>
        <end position="1474"/>
    </location>
</feature>
<feature type="coiled-coil region" evidence="1">
    <location>
        <begin position="2101"/>
        <end position="2157"/>
    </location>
</feature>
<feature type="region of interest" description="Disordered" evidence="2">
    <location>
        <begin position="377"/>
        <end position="398"/>
    </location>
</feature>
<proteinExistence type="predicted"/>